<keyword evidence="2" id="KW-1185">Reference proteome</keyword>
<dbReference type="SUPFAM" id="SSF49265">
    <property type="entry name" value="Fibronectin type III"/>
    <property type="match status" value="1"/>
</dbReference>
<sequence>MTAHQRSKSNGGLKSRNEKIRCVYEFIVNNLQRKTRYGFIIQAFNSKGTGPVSTEVYAQTLLKAYMKHHSYGQYHMLIMQMKLAMKY</sequence>
<evidence type="ECO:0000313" key="2">
    <source>
        <dbReference type="Proteomes" id="UP000194236"/>
    </source>
</evidence>
<dbReference type="EMBL" id="MUJZ01020163">
    <property type="protein sequence ID" value="OTF80039.1"/>
    <property type="molecule type" value="Genomic_DNA"/>
</dbReference>
<proteinExistence type="predicted"/>
<dbReference type="AlphaFoldDB" id="A0A1Y3BGH7"/>
<accession>A0A1Y3BGH7</accession>
<protein>
    <recommendedName>
        <fullName evidence="3">Fibronectin type-III domain-containing protein</fullName>
    </recommendedName>
</protein>
<dbReference type="Gene3D" id="2.60.40.10">
    <property type="entry name" value="Immunoglobulins"/>
    <property type="match status" value="1"/>
</dbReference>
<dbReference type="InterPro" id="IPR036116">
    <property type="entry name" value="FN3_sf"/>
</dbReference>
<organism evidence="1 2">
    <name type="scientific">Euroglyphus maynei</name>
    <name type="common">Mayne's house dust mite</name>
    <dbReference type="NCBI Taxonomy" id="6958"/>
    <lineage>
        <taxon>Eukaryota</taxon>
        <taxon>Metazoa</taxon>
        <taxon>Ecdysozoa</taxon>
        <taxon>Arthropoda</taxon>
        <taxon>Chelicerata</taxon>
        <taxon>Arachnida</taxon>
        <taxon>Acari</taxon>
        <taxon>Acariformes</taxon>
        <taxon>Sarcoptiformes</taxon>
        <taxon>Astigmata</taxon>
        <taxon>Psoroptidia</taxon>
        <taxon>Analgoidea</taxon>
        <taxon>Pyroglyphidae</taxon>
        <taxon>Pyroglyphinae</taxon>
        <taxon>Euroglyphus</taxon>
    </lineage>
</organism>
<dbReference type="CDD" id="cd00063">
    <property type="entry name" value="FN3"/>
    <property type="match status" value="1"/>
</dbReference>
<evidence type="ECO:0000313" key="1">
    <source>
        <dbReference type="EMBL" id="OTF80039.1"/>
    </source>
</evidence>
<comment type="caution">
    <text evidence="1">The sequence shown here is derived from an EMBL/GenBank/DDBJ whole genome shotgun (WGS) entry which is preliminary data.</text>
</comment>
<gene>
    <name evidence="1" type="ORF">BLA29_009138</name>
</gene>
<evidence type="ECO:0008006" key="3">
    <source>
        <dbReference type="Google" id="ProtNLM"/>
    </source>
</evidence>
<dbReference type="InterPro" id="IPR003961">
    <property type="entry name" value="FN3_dom"/>
</dbReference>
<dbReference type="Proteomes" id="UP000194236">
    <property type="component" value="Unassembled WGS sequence"/>
</dbReference>
<dbReference type="InterPro" id="IPR013783">
    <property type="entry name" value="Ig-like_fold"/>
</dbReference>
<dbReference type="OrthoDB" id="152385at2759"/>
<reference evidence="1 2" key="1">
    <citation type="submission" date="2017-03" db="EMBL/GenBank/DDBJ databases">
        <title>Genome Survey of Euroglyphus maynei.</title>
        <authorList>
            <person name="Arlian L.G."/>
            <person name="Morgan M.S."/>
            <person name="Rider S.D."/>
        </authorList>
    </citation>
    <scope>NUCLEOTIDE SEQUENCE [LARGE SCALE GENOMIC DNA]</scope>
    <source>
        <strain evidence="1">Arlian Lab</strain>
        <tissue evidence="1">Whole body</tissue>
    </source>
</reference>
<name>A0A1Y3BGH7_EURMA</name>